<protein>
    <submittedName>
        <fullName evidence="2">Uncharacterized protein</fullName>
    </submittedName>
</protein>
<feature type="region of interest" description="Disordered" evidence="1">
    <location>
        <begin position="1"/>
        <end position="30"/>
    </location>
</feature>
<sequence length="280" mass="32784">MSSESSCNDSFDNESEAETPKKKKRGIRNIHLYKKEKQKSQRLLGQSYVSTSTGKLVSAKTNSNSNCVCKKKCYNGRPKNEQDIYMMSLIEYGRVNRRRSKYENPKKRDSSFKYFAIKENEKIHVCRQAFSILYAIKNKALFRLTSLKSEGKLSEDQRGQHRNRGNALTNETIAAIDEHIRSFPLKQSHYSSKNIQYLEANLNVKIMHELFLKKYPQYKCVKYDYYRKYFNEHHGYRFGRPQVDVCSTCEELDAKIKSPSLNENAKKVAVAEKMIHLKRM</sequence>
<evidence type="ECO:0000313" key="2">
    <source>
        <dbReference type="EMBL" id="CAG9793251.1"/>
    </source>
</evidence>
<dbReference type="PANTHER" id="PTHR10773:SF19">
    <property type="match status" value="1"/>
</dbReference>
<proteinExistence type="predicted"/>
<name>A0A9N9WJF5_9NEOP</name>
<evidence type="ECO:0000256" key="1">
    <source>
        <dbReference type="SAM" id="MobiDB-lite"/>
    </source>
</evidence>
<dbReference type="OrthoDB" id="6747067at2759"/>
<dbReference type="Proteomes" id="UP001153714">
    <property type="component" value="Chromosome 5"/>
</dbReference>
<evidence type="ECO:0000313" key="3">
    <source>
        <dbReference type="Proteomes" id="UP001153714"/>
    </source>
</evidence>
<feature type="compositionally biased region" description="Basic residues" evidence="1">
    <location>
        <begin position="21"/>
        <end position="30"/>
    </location>
</feature>
<accession>A0A9N9WJF5</accession>
<keyword evidence="3" id="KW-1185">Reference proteome</keyword>
<gene>
    <name evidence="2" type="ORF">DIATSA_LOCUS10711</name>
</gene>
<dbReference type="EMBL" id="OU893336">
    <property type="protein sequence ID" value="CAG9793251.1"/>
    <property type="molecule type" value="Genomic_DNA"/>
</dbReference>
<dbReference type="PANTHER" id="PTHR10773">
    <property type="entry name" value="DNA-DIRECTED RNA POLYMERASES I, II, AND III SUBUNIT RPABC2"/>
    <property type="match status" value="1"/>
</dbReference>
<reference evidence="2" key="1">
    <citation type="submission" date="2021-12" db="EMBL/GenBank/DDBJ databases">
        <authorList>
            <person name="King R."/>
        </authorList>
    </citation>
    <scope>NUCLEOTIDE SEQUENCE</scope>
</reference>
<dbReference type="AlphaFoldDB" id="A0A9N9WJF5"/>
<feature type="compositionally biased region" description="Polar residues" evidence="1">
    <location>
        <begin position="1"/>
        <end position="10"/>
    </location>
</feature>
<organism evidence="2 3">
    <name type="scientific">Diatraea saccharalis</name>
    <name type="common">sugarcane borer</name>
    <dbReference type="NCBI Taxonomy" id="40085"/>
    <lineage>
        <taxon>Eukaryota</taxon>
        <taxon>Metazoa</taxon>
        <taxon>Ecdysozoa</taxon>
        <taxon>Arthropoda</taxon>
        <taxon>Hexapoda</taxon>
        <taxon>Insecta</taxon>
        <taxon>Pterygota</taxon>
        <taxon>Neoptera</taxon>
        <taxon>Endopterygota</taxon>
        <taxon>Lepidoptera</taxon>
        <taxon>Glossata</taxon>
        <taxon>Ditrysia</taxon>
        <taxon>Pyraloidea</taxon>
        <taxon>Crambidae</taxon>
        <taxon>Crambinae</taxon>
        <taxon>Diatraea</taxon>
    </lineage>
</organism>
<reference evidence="2" key="2">
    <citation type="submission" date="2022-10" db="EMBL/GenBank/DDBJ databases">
        <authorList>
            <consortium name="ENA_rothamsted_submissions"/>
            <consortium name="culmorum"/>
            <person name="King R."/>
        </authorList>
    </citation>
    <scope>NUCLEOTIDE SEQUENCE</scope>
</reference>